<dbReference type="PANTHER" id="PTHR11157">
    <property type="entry name" value="FATTY ACID ACYL TRANSFERASE-RELATED"/>
    <property type="match status" value="1"/>
</dbReference>
<keyword evidence="10 12" id="KW-0275">Fatty acid biosynthesis</keyword>
<evidence type="ECO:0000256" key="10">
    <source>
        <dbReference type="ARBA" id="ARBA00023160"/>
    </source>
</evidence>
<evidence type="ECO:0000256" key="8">
    <source>
        <dbReference type="ARBA" id="ARBA00023098"/>
    </source>
</evidence>
<dbReference type="OrthoDB" id="434092at2759"/>
<dbReference type="OMA" id="WLGTMFM"/>
<sequence length="244" mass="28649">FRWTVGQTPFSDLSVIIAAWIGYFCTIGILRIYMYGRDPMKLNTVTAYHNMFLCVISLAMFVAGAFGTYHRAMSRGIDEIFCSNDPDGMRGLLPFTLYMYYLSKFIELFDTIILILKKKPVIFLHWYHHSIVMLMVWSWLQYDVAFATQGMIANTLIHVFMYYYYYSSSLGRNVWYKKYITTGQIIQFTLSFILSIPYIYFSLQKNCSGWNAFIFSMTINASFLALFINFYHSAYKPARHVDKK</sequence>
<evidence type="ECO:0000256" key="12">
    <source>
        <dbReference type="RuleBase" id="RU361115"/>
    </source>
</evidence>
<dbReference type="InterPro" id="IPR002076">
    <property type="entry name" value="ELO_fam"/>
</dbReference>
<dbReference type="GeneID" id="18241534"/>
<keyword evidence="5 12" id="KW-0812">Transmembrane</keyword>
<evidence type="ECO:0000256" key="7">
    <source>
        <dbReference type="ARBA" id="ARBA00022989"/>
    </source>
</evidence>
<dbReference type="GO" id="GO:0034625">
    <property type="term" value="P:fatty acid elongation, monounsaturated fatty acid"/>
    <property type="evidence" value="ECO:0000318"/>
    <property type="project" value="GO_Central"/>
</dbReference>
<evidence type="ECO:0000313" key="14">
    <source>
        <dbReference type="Proteomes" id="UP000007241"/>
    </source>
</evidence>
<gene>
    <name evidence="13" type="ORF">BATDEDRAFT_5215</name>
</gene>
<feature type="transmembrane region" description="Helical" evidence="12">
    <location>
        <begin position="123"/>
        <end position="140"/>
    </location>
</feature>
<feature type="non-terminal residue" evidence="13">
    <location>
        <position position="244"/>
    </location>
</feature>
<dbReference type="AlphaFoldDB" id="F4NSC5"/>
<dbReference type="RefSeq" id="XP_006674920.1">
    <property type="nucleotide sequence ID" value="XM_006674857.1"/>
</dbReference>
<dbReference type="InParanoid" id="F4NSC5"/>
<dbReference type="Proteomes" id="UP000007241">
    <property type="component" value="Unassembled WGS sequence"/>
</dbReference>
<feature type="transmembrane region" description="Helical" evidence="12">
    <location>
        <begin position="13"/>
        <end position="33"/>
    </location>
</feature>
<dbReference type="GO" id="GO:0019367">
    <property type="term" value="P:fatty acid elongation, saturated fatty acid"/>
    <property type="evidence" value="ECO:0000318"/>
    <property type="project" value="GO_Central"/>
</dbReference>
<dbReference type="Pfam" id="PF01151">
    <property type="entry name" value="ELO"/>
    <property type="match status" value="1"/>
</dbReference>
<dbReference type="GO" id="GO:0042761">
    <property type="term" value="P:very long-chain fatty acid biosynthetic process"/>
    <property type="evidence" value="ECO:0000318"/>
    <property type="project" value="GO_Central"/>
</dbReference>
<keyword evidence="3 12" id="KW-0444">Lipid biosynthesis</keyword>
<evidence type="ECO:0000256" key="5">
    <source>
        <dbReference type="ARBA" id="ARBA00022692"/>
    </source>
</evidence>
<accession>F4NSC5</accession>
<name>F4NSC5_BATDJ</name>
<feature type="transmembrane region" description="Helical" evidence="12">
    <location>
        <begin position="146"/>
        <end position="165"/>
    </location>
</feature>
<keyword evidence="7 12" id="KW-1133">Transmembrane helix</keyword>
<reference evidence="13 14" key="1">
    <citation type="submission" date="2009-12" db="EMBL/GenBank/DDBJ databases">
        <title>The draft genome of Batrachochytrium dendrobatidis.</title>
        <authorList>
            <consortium name="US DOE Joint Genome Institute (JGI-PGF)"/>
            <person name="Kuo A."/>
            <person name="Salamov A."/>
            <person name="Schmutz J."/>
            <person name="Lucas S."/>
            <person name="Pitluck S."/>
            <person name="Rosenblum E."/>
            <person name="Stajich J."/>
            <person name="Eisen M."/>
            <person name="Grigoriev I.V."/>
        </authorList>
    </citation>
    <scope>NUCLEOTIDE SEQUENCE [LARGE SCALE GENOMIC DNA]</scope>
    <source>
        <strain evidence="14">JAM81 / FGSC 10211</strain>
    </source>
</reference>
<evidence type="ECO:0000256" key="9">
    <source>
        <dbReference type="ARBA" id="ARBA00023136"/>
    </source>
</evidence>
<feature type="transmembrane region" description="Helical" evidence="12">
    <location>
        <begin position="185"/>
        <end position="203"/>
    </location>
</feature>
<dbReference type="GO" id="GO:0005789">
    <property type="term" value="C:endoplasmic reticulum membrane"/>
    <property type="evidence" value="ECO:0000318"/>
    <property type="project" value="GO_Central"/>
</dbReference>
<comment type="similarity">
    <text evidence="2 12">Belongs to the ELO family.</text>
</comment>
<proteinExistence type="inferred from homology"/>
<comment type="catalytic activity">
    <reaction evidence="12">
        <text>an acyl-CoA + malonyl-CoA + H(+) = a 3-oxoacyl-CoA + CO2 + CoA</text>
        <dbReference type="Rhea" id="RHEA:50252"/>
        <dbReference type="ChEBI" id="CHEBI:15378"/>
        <dbReference type="ChEBI" id="CHEBI:16526"/>
        <dbReference type="ChEBI" id="CHEBI:57287"/>
        <dbReference type="ChEBI" id="CHEBI:57384"/>
        <dbReference type="ChEBI" id="CHEBI:58342"/>
        <dbReference type="ChEBI" id="CHEBI:90726"/>
    </reaction>
    <physiologicalReaction direction="left-to-right" evidence="12">
        <dbReference type="Rhea" id="RHEA:50253"/>
    </physiologicalReaction>
</comment>
<keyword evidence="8 12" id="KW-0443">Lipid metabolism</keyword>
<feature type="non-terminal residue" evidence="13">
    <location>
        <position position="1"/>
    </location>
</feature>
<feature type="transmembrane region" description="Helical" evidence="12">
    <location>
        <begin position="45"/>
        <end position="66"/>
    </location>
</feature>
<evidence type="ECO:0000256" key="6">
    <source>
        <dbReference type="ARBA" id="ARBA00022832"/>
    </source>
</evidence>
<evidence type="ECO:0000313" key="13">
    <source>
        <dbReference type="EMBL" id="EGF84234.1"/>
    </source>
</evidence>
<dbReference type="PROSITE" id="PS01188">
    <property type="entry name" value="ELO"/>
    <property type="match status" value="1"/>
</dbReference>
<dbReference type="STRING" id="684364.F4NSC5"/>
<organism evidence="13 14">
    <name type="scientific">Batrachochytrium dendrobatidis (strain JAM81 / FGSC 10211)</name>
    <name type="common">Frog chytrid fungus</name>
    <dbReference type="NCBI Taxonomy" id="684364"/>
    <lineage>
        <taxon>Eukaryota</taxon>
        <taxon>Fungi</taxon>
        <taxon>Fungi incertae sedis</taxon>
        <taxon>Chytridiomycota</taxon>
        <taxon>Chytridiomycota incertae sedis</taxon>
        <taxon>Chytridiomycetes</taxon>
        <taxon>Rhizophydiales</taxon>
        <taxon>Rhizophydiales incertae sedis</taxon>
        <taxon>Batrachochytrium</taxon>
    </lineage>
</organism>
<keyword evidence="6 12" id="KW-0276">Fatty acid metabolism</keyword>
<dbReference type="FunCoup" id="F4NSC5">
    <property type="interactions" value="263"/>
</dbReference>
<evidence type="ECO:0000256" key="4">
    <source>
        <dbReference type="ARBA" id="ARBA00022679"/>
    </source>
</evidence>
<dbReference type="InterPro" id="IPR030457">
    <property type="entry name" value="ELO_CS"/>
</dbReference>
<keyword evidence="9 12" id="KW-0472">Membrane</keyword>
<evidence type="ECO:0000256" key="3">
    <source>
        <dbReference type="ARBA" id="ARBA00022516"/>
    </source>
</evidence>
<protein>
    <recommendedName>
        <fullName evidence="12">Elongation of fatty acids protein</fullName>
        <ecNumber evidence="12">2.3.1.-</ecNumber>
    </recommendedName>
</protein>
<comment type="catalytic activity">
    <reaction evidence="11">
        <text>a very-long-chain acyl-CoA + malonyl-CoA + H(+) = a very-long-chain 3-oxoacyl-CoA + CO2 + CoA</text>
        <dbReference type="Rhea" id="RHEA:32727"/>
        <dbReference type="ChEBI" id="CHEBI:15378"/>
        <dbReference type="ChEBI" id="CHEBI:16526"/>
        <dbReference type="ChEBI" id="CHEBI:57287"/>
        <dbReference type="ChEBI" id="CHEBI:57384"/>
        <dbReference type="ChEBI" id="CHEBI:90725"/>
        <dbReference type="ChEBI" id="CHEBI:90736"/>
        <dbReference type="EC" id="2.3.1.199"/>
    </reaction>
</comment>
<dbReference type="EC" id="2.3.1.-" evidence="12"/>
<dbReference type="GO" id="GO:0030148">
    <property type="term" value="P:sphingolipid biosynthetic process"/>
    <property type="evidence" value="ECO:0000318"/>
    <property type="project" value="GO_Central"/>
</dbReference>
<dbReference type="GO" id="GO:0034626">
    <property type="term" value="P:fatty acid elongation, polyunsaturated fatty acid"/>
    <property type="evidence" value="ECO:0000318"/>
    <property type="project" value="GO_Central"/>
</dbReference>
<keyword evidence="4 12" id="KW-0808">Transferase</keyword>
<comment type="subcellular location">
    <subcellularLocation>
        <location evidence="1">Membrane</location>
        <topology evidence="1">Multi-pass membrane protein</topology>
    </subcellularLocation>
</comment>
<evidence type="ECO:0000256" key="11">
    <source>
        <dbReference type="ARBA" id="ARBA00047375"/>
    </source>
</evidence>
<feature type="transmembrane region" description="Helical" evidence="12">
    <location>
        <begin position="209"/>
        <end position="231"/>
    </location>
</feature>
<dbReference type="HOGENOM" id="CLU_048483_6_0_1"/>
<evidence type="ECO:0000256" key="2">
    <source>
        <dbReference type="ARBA" id="ARBA00007263"/>
    </source>
</evidence>
<evidence type="ECO:0000256" key="1">
    <source>
        <dbReference type="ARBA" id="ARBA00004141"/>
    </source>
</evidence>
<keyword evidence="14" id="KW-1185">Reference proteome</keyword>
<dbReference type="PANTHER" id="PTHR11157:SF134">
    <property type="entry name" value="ELONGATION OF FATTY ACIDS PROTEIN 1-RELATED"/>
    <property type="match status" value="1"/>
</dbReference>
<dbReference type="GO" id="GO:0009922">
    <property type="term" value="F:fatty acid elongase activity"/>
    <property type="evidence" value="ECO:0000318"/>
    <property type="project" value="GO_Central"/>
</dbReference>
<dbReference type="EMBL" id="GL882879">
    <property type="protein sequence ID" value="EGF84234.1"/>
    <property type="molecule type" value="Genomic_DNA"/>
</dbReference>